<reference evidence="11 12" key="1">
    <citation type="submission" date="2024-10" db="EMBL/GenBank/DDBJ databases">
        <title>Updated reference genomes for cyclostephanoid diatoms.</title>
        <authorList>
            <person name="Roberts W.R."/>
            <person name="Alverson A.J."/>
        </authorList>
    </citation>
    <scope>NUCLEOTIDE SEQUENCE [LARGE SCALE GENOMIC DNA]</scope>
    <source>
        <strain evidence="11 12">AJA232-27</strain>
    </source>
</reference>
<dbReference type="GO" id="GO:0046872">
    <property type="term" value="F:metal ion binding"/>
    <property type="evidence" value="ECO:0007669"/>
    <property type="project" value="UniProtKB-KW"/>
</dbReference>
<evidence type="ECO:0000256" key="1">
    <source>
        <dbReference type="ARBA" id="ARBA00010688"/>
    </source>
</evidence>
<dbReference type="PROSITE" id="PS00583">
    <property type="entry name" value="PFKB_KINASES_1"/>
    <property type="match status" value="1"/>
</dbReference>
<dbReference type="Pfam" id="PF04227">
    <property type="entry name" value="Indigoidine_A"/>
    <property type="match status" value="1"/>
</dbReference>
<dbReference type="PRINTS" id="PR00990">
    <property type="entry name" value="RIBOKINASE"/>
</dbReference>
<dbReference type="Gene3D" id="3.40.1790.10">
    <property type="entry name" value="Indigoidine synthase domain"/>
    <property type="match status" value="1"/>
</dbReference>
<evidence type="ECO:0000259" key="10">
    <source>
        <dbReference type="Pfam" id="PF00294"/>
    </source>
</evidence>
<dbReference type="SUPFAM" id="SSF53613">
    <property type="entry name" value="Ribokinase-like"/>
    <property type="match status" value="1"/>
</dbReference>
<keyword evidence="2 9" id="KW-0808">Transferase</keyword>
<dbReference type="GO" id="GO:0016829">
    <property type="term" value="F:lyase activity"/>
    <property type="evidence" value="ECO:0007669"/>
    <property type="project" value="UniProtKB-KW"/>
</dbReference>
<evidence type="ECO:0000256" key="5">
    <source>
        <dbReference type="ARBA" id="ARBA00022801"/>
    </source>
</evidence>
<dbReference type="Gene3D" id="3.40.1190.20">
    <property type="match status" value="1"/>
</dbReference>
<dbReference type="GO" id="GO:0016301">
    <property type="term" value="F:kinase activity"/>
    <property type="evidence" value="ECO:0007669"/>
    <property type="project" value="UniProtKB-KW"/>
</dbReference>
<organism evidence="11 12">
    <name type="scientific">Discostella pseudostelligera</name>
    <dbReference type="NCBI Taxonomy" id="259834"/>
    <lineage>
        <taxon>Eukaryota</taxon>
        <taxon>Sar</taxon>
        <taxon>Stramenopiles</taxon>
        <taxon>Ochrophyta</taxon>
        <taxon>Bacillariophyta</taxon>
        <taxon>Coscinodiscophyceae</taxon>
        <taxon>Thalassiosirophycidae</taxon>
        <taxon>Stephanodiscales</taxon>
        <taxon>Stephanodiscaceae</taxon>
        <taxon>Discostella</taxon>
    </lineage>
</organism>
<dbReference type="PROSITE" id="PS00584">
    <property type="entry name" value="PFKB_KINASES_2"/>
    <property type="match status" value="1"/>
</dbReference>
<protein>
    <recommendedName>
        <fullName evidence="10">Carbohydrate kinase PfkB domain-containing protein</fullName>
    </recommendedName>
</protein>
<dbReference type="Proteomes" id="UP001530293">
    <property type="component" value="Unassembled WGS sequence"/>
</dbReference>
<evidence type="ECO:0000313" key="11">
    <source>
        <dbReference type="EMBL" id="KAL3764590.1"/>
    </source>
</evidence>
<evidence type="ECO:0000256" key="7">
    <source>
        <dbReference type="ARBA" id="ARBA00023239"/>
    </source>
</evidence>
<feature type="domain" description="Carbohydrate kinase PfkB" evidence="10">
    <location>
        <begin position="375"/>
        <end position="674"/>
    </location>
</feature>
<evidence type="ECO:0000256" key="6">
    <source>
        <dbReference type="ARBA" id="ARBA00023211"/>
    </source>
</evidence>
<evidence type="ECO:0000256" key="9">
    <source>
        <dbReference type="RuleBase" id="RU003704"/>
    </source>
</evidence>
<dbReference type="CDD" id="cd01941">
    <property type="entry name" value="YeiC_kinase_like"/>
    <property type="match status" value="1"/>
</dbReference>
<evidence type="ECO:0000256" key="8">
    <source>
        <dbReference type="ARBA" id="ARBA00023295"/>
    </source>
</evidence>
<dbReference type="InterPro" id="IPR007342">
    <property type="entry name" value="PsuG"/>
</dbReference>
<gene>
    <name evidence="11" type="ORF">ACHAWU_001498</name>
</gene>
<dbReference type="PANTHER" id="PTHR42909:SF1">
    <property type="entry name" value="CARBOHYDRATE KINASE PFKB DOMAIN-CONTAINING PROTEIN"/>
    <property type="match status" value="1"/>
</dbReference>
<dbReference type="InterPro" id="IPR002173">
    <property type="entry name" value="Carboh/pur_kinase_PfkB_CS"/>
</dbReference>
<keyword evidence="4 9" id="KW-0418">Kinase</keyword>
<dbReference type="InterPro" id="IPR002139">
    <property type="entry name" value="Ribo/fructo_kinase"/>
</dbReference>
<evidence type="ECO:0000256" key="3">
    <source>
        <dbReference type="ARBA" id="ARBA00022723"/>
    </source>
</evidence>
<keyword evidence="3" id="KW-0479">Metal-binding</keyword>
<dbReference type="GO" id="GO:0016798">
    <property type="term" value="F:hydrolase activity, acting on glycosyl bonds"/>
    <property type="evidence" value="ECO:0007669"/>
    <property type="project" value="UniProtKB-KW"/>
</dbReference>
<dbReference type="InterPro" id="IPR022830">
    <property type="entry name" value="Indigdn_synthA-like"/>
</dbReference>
<dbReference type="PANTHER" id="PTHR42909">
    <property type="entry name" value="ZGC:136858"/>
    <property type="match status" value="1"/>
</dbReference>
<dbReference type="AlphaFoldDB" id="A0ABD3MKJ4"/>
<dbReference type="EMBL" id="JALLBG020000103">
    <property type="protein sequence ID" value="KAL3764590.1"/>
    <property type="molecule type" value="Genomic_DNA"/>
</dbReference>
<dbReference type="InterPro" id="IPR029056">
    <property type="entry name" value="Ribokinase-like"/>
</dbReference>
<keyword evidence="6" id="KW-0464">Manganese</keyword>
<keyword evidence="12" id="KW-1185">Reference proteome</keyword>
<evidence type="ECO:0000256" key="2">
    <source>
        <dbReference type="ARBA" id="ARBA00022679"/>
    </source>
</evidence>
<keyword evidence="7" id="KW-0456">Lyase</keyword>
<accession>A0ABD3MKJ4</accession>
<dbReference type="InterPro" id="IPR011611">
    <property type="entry name" value="PfkB_dom"/>
</dbReference>
<keyword evidence="8" id="KW-0326">Glycosidase</keyword>
<proteinExistence type="inferred from homology"/>
<evidence type="ECO:0000313" key="12">
    <source>
        <dbReference type="Proteomes" id="UP001530293"/>
    </source>
</evidence>
<comment type="similarity">
    <text evidence="1 9">Belongs to the carbohydrate kinase PfkB family.</text>
</comment>
<name>A0ABD3MKJ4_9STRA</name>
<dbReference type="Pfam" id="PF00294">
    <property type="entry name" value="PfkB"/>
    <property type="match status" value="1"/>
</dbReference>
<dbReference type="HAMAP" id="MF_01876">
    <property type="entry name" value="PsiMP_glycosidase"/>
    <property type="match status" value="1"/>
</dbReference>
<keyword evidence="5" id="KW-0378">Hydrolase</keyword>
<sequence length="689" mass="72448">MATSLKSKESVSSTMQTAFQTLRKFTTTATPKFRPHSTIPSSCIKILPEVADALSNGQPVVALESTIVAHGMPYPQNLNLAKDVSKILREKGVVPATIAVKNGVFRVGLQPDEMENLALAGEEGRAMKCSTRDLPLVSVTGVRLSSEEKVQWGATTVAATMWLAHAAGISTFVTGGTGGVHRGGELSLDISADLIELSRTPVVVVSAGVKSILDMERTLEVLETYGVPTGTWKSDEFPAFFSPMSGVKSPARFDCALDVAAAYLACRNLGMSCGMLVSVPNHDPAGQNVEAAIQEVLEMSKAAEINGKDVTPFILRAVAEKTGGDSLRSNISLVKQNAEVGAEIANSISDLQCRGGSTTRIVRTPMRKTLPPHQSRVVCVGGAVIDTVAKASLFIAGTSNPGFIHCSDGGVGRNIAEVIGRLGSKPVFYTAIGKDDDGGGIISRLEDECGVVTTASSVHIDENLNTAKYLALLDDKCDLVGGVADMAALSKIPIPSVEELVGVELLVLDANATPEALLEAAKNGIVAGCRVCLDPTSVPKARLLSRSEEFLRSLHYIFPNKDELLTMAEESGGGLAFVGSDNIHSAASFLLSRMATESNIIITLGKSGVLLASKKSGEPPEFEHFPAESVPEIKSSNGAGDTLCGAFIHALLQGAKMDEAVRFGMKAAMLSLDCIEHAISPAVSSLKYT</sequence>
<comment type="caution">
    <text evidence="11">The sequence shown here is derived from an EMBL/GenBank/DDBJ whole genome shotgun (WGS) entry which is preliminary data.</text>
</comment>
<dbReference type="SUPFAM" id="SSF110581">
    <property type="entry name" value="Indigoidine synthase A-like"/>
    <property type="match status" value="1"/>
</dbReference>
<evidence type="ECO:0000256" key="4">
    <source>
        <dbReference type="ARBA" id="ARBA00022777"/>
    </source>
</evidence>